<feature type="compositionally biased region" description="Acidic residues" evidence="1">
    <location>
        <begin position="102"/>
        <end position="140"/>
    </location>
</feature>
<keyword evidence="3" id="KW-1185">Reference proteome</keyword>
<dbReference type="AlphaFoldDB" id="A0A1Y2DBI9"/>
<reference evidence="2 3" key="1">
    <citation type="submission" date="2016-07" db="EMBL/GenBank/DDBJ databases">
        <title>Pervasive Adenine N6-methylation of Active Genes in Fungi.</title>
        <authorList>
            <consortium name="DOE Joint Genome Institute"/>
            <person name="Mondo S.J."/>
            <person name="Dannebaum R.O."/>
            <person name="Kuo R.C."/>
            <person name="Labutti K."/>
            <person name="Haridas S."/>
            <person name="Kuo A."/>
            <person name="Salamov A."/>
            <person name="Ahrendt S.R."/>
            <person name="Lipzen A."/>
            <person name="Sullivan W."/>
            <person name="Andreopoulos W.B."/>
            <person name="Clum A."/>
            <person name="Lindquist E."/>
            <person name="Daum C."/>
            <person name="Ramamoorthy G.K."/>
            <person name="Gryganskyi A."/>
            <person name="Culley D."/>
            <person name="Magnuson J.K."/>
            <person name="James T.Y."/>
            <person name="O'Malley M.A."/>
            <person name="Stajich J.E."/>
            <person name="Spatafora J.W."/>
            <person name="Visel A."/>
            <person name="Grigoriev I.V."/>
        </authorList>
    </citation>
    <scope>NUCLEOTIDE SEQUENCE [LARGE SCALE GENOMIC DNA]</scope>
    <source>
        <strain evidence="2 3">CBS 129021</strain>
    </source>
</reference>
<feature type="region of interest" description="Disordered" evidence="1">
    <location>
        <begin position="28"/>
        <end position="146"/>
    </location>
</feature>
<dbReference type="GeneID" id="63769628"/>
<dbReference type="InParanoid" id="A0A1Y2DBI9"/>
<evidence type="ECO:0000256" key="1">
    <source>
        <dbReference type="SAM" id="MobiDB-lite"/>
    </source>
</evidence>
<sequence length="171" mass="18435">MHLTVAHCQFLGRKGSPPIARACSSACHSQSPKAMPMTLVNDAHRYISDEEDGEEEGDDDDEEYDEEADPEEEGTNGVEDKAPPSKKRKIVEAPADPVPAVDDGEEDGEEEEFDEEAEGEGEEEEDGFDDEGEPEEEGADESIKVKVAAPVAEEKIADEVIASGLGGDDEE</sequence>
<protein>
    <submittedName>
        <fullName evidence="2">Uncharacterized protein</fullName>
    </submittedName>
</protein>
<feature type="compositionally biased region" description="Acidic residues" evidence="1">
    <location>
        <begin position="49"/>
        <end position="74"/>
    </location>
</feature>
<evidence type="ECO:0000313" key="3">
    <source>
        <dbReference type="Proteomes" id="UP000193689"/>
    </source>
</evidence>
<dbReference type="EMBL" id="MCFJ01000022">
    <property type="protein sequence ID" value="ORY56628.1"/>
    <property type="molecule type" value="Genomic_DNA"/>
</dbReference>
<name>A0A1Y2DBI9_9PEZI</name>
<organism evidence="2 3">
    <name type="scientific">Pseudomassariella vexata</name>
    <dbReference type="NCBI Taxonomy" id="1141098"/>
    <lineage>
        <taxon>Eukaryota</taxon>
        <taxon>Fungi</taxon>
        <taxon>Dikarya</taxon>
        <taxon>Ascomycota</taxon>
        <taxon>Pezizomycotina</taxon>
        <taxon>Sordariomycetes</taxon>
        <taxon>Xylariomycetidae</taxon>
        <taxon>Amphisphaeriales</taxon>
        <taxon>Pseudomassariaceae</taxon>
        <taxon>Pseudomassariella</taxon>
    </lineage>
</organism>
<proteinExistence type="predicted"/>
<dbReference type="RefSeq" id="XP_040710207.1">
    <property type="nucleotide sequence ID" value="XM_040853416.1"/>
</dbReference>
<accession>A0A1Y2DBI9</accession>
<dbReference type="Proteomes" id="UP000193689">
    <property type="component" value="Unassembled WGS sequence"/>
</dbReference>
<gene>
    <name evidence="2" type="ORF">BCR38DRAFT_115130</name>
</gene>
<evidence type="ECO:0000313" key="2">
    <source>
        <dbReference type="EMBL" id="ORY56628.1"/>
    </source>
</evidence>
<comment type="caution">
    <text evidence="2">The sequence shown here is derived from an EMBL/GenBank/DDBJ whole genome shotgun (WGS) entry which is preliminary data.</text>
</comment>